<dbReference type="GO" id="GO:0008270">
    <property type="term" value="F:zinc ion binding"/>
    <property type="evidence" value="ECO:0007669"/>
    <property type="project" value="UniProtKB-KW"/>
</dbReference>
<evidence type="ECO:0000313" key="9">
    <source>
        <dbReference type="Proteomes" id="UP000318571"/>
    </source>
</evidence>
<feature type="region of interest" description="Disordered" evidence="6">
    <location>
        <begin position="344"/>
        <end position="368"/>
    </location>
</feature>
<evidence type="ECO:0000256" key="6">
    <source>
        <dbReference type="SAM" id="MobiDB-lite"/>
    </source>
</evidence>
<keyword evidence="9" id="KW-1185">Reference proteome</keyword>
<reference evidence="8 9" key="1">
    <citation type="journal article" date="2018" name="Nat. Ecol. Evol.">
        <title>Genomic signatures of mitonuclear coevolution across populations of Tigriopus californicus.</title>
        <authorList>
            <person name="Barreto F.S."/>
            <person name="Watson E.T."/>
            <person name="Lima T.G."/>
            <person name="Willett C.S."/>
            <person name="Edmands S."/>
            <person name="Li W."/>
            <person name="Burton R.S."/>
        </authorList>
    </citation>
    <scope>NUCLEOTIDE SEQUENCE [LARGE SCALE GENOMIC DNA]</scope>
    <source>
        <strain evidence="8 9">San Diego</strain>
    </source>
</reference>
<dbReference type="GO" id="GO:0002181">
    <property type="term" value="P:cytoplasmic translation"/>
    <property type="evidence" value="ECO:0007669"/>
    <property type="project" value="TreeGrafter"/>
</dbReference>
<dbReference type="Proteomes" id="UP000318571">
    <property type="component" value="Chromosome 8"/>
</dbReference>
<dbReference type="SMART" id="SM00356">
    <property type="entry name" value="ZnF_C3H1"/>
    <property type="match status" value="2"/>
</dbReference>
<dbReference type="Gene3D" id="6.20.400.10">
    <property type="match status" value="1"/>
</dbReference>
<evidence type="ECO:0000313" key="8">
    <source>
        <dbReference type="EMBL" id="TRY61999.1"/>
    </source>
</evidence>
<dbReference type="AlphaFoldDB" id="A0A553N9C9"/>
<evidence type="ECO:0000256" key="5">
    <source>
        <dbReference type="PROSITE-ProRule" id="PRU00723"/>
    </source>
</evidence>
<evidence type="ECO:0000256" key="4">
    <source>
        <dbReference type="ARBA" id="ARBA00022833"/>
    </source>
</evidence>
<dbReference type="STRING" id="6832.A0A553N9C9"/>
<dbReference type="InterPro" id="IPR036855">
    <property type="entry name" value="Znf_CCCH_sf"/>
</dbReference>
<dbReference type="PANTHER" id="PTHR12681:SF0">
    <property type="entry name" value="ZINC FINGER CCCH DOMAIN-CONTAINING PROTEIN 15"/>
    <property type="match status" value="1"/>
</dbReference>
<dbReference type="GO" id="GO:0005829">
    <property type="term" value="C:cytosol"/>
    <property type="evidence" value="ECO:0007669"/>
    <property type="project" value="TreeGrafter"/>
</dbReference>
<proteinExistence type="inferred from homology"/>
<dbReference type="GO" id="GO:0003729">
    <property type="term" value="F:mRNA binding"/>
    <property type="evidence" value="ECO:0007669"/>
    <property type="project" value="TreeGrafter"/>
</dbReference>
<dbReference type="PROSITE" id="PS50103">
    <property type="entry name" value="ZF_C3H1"/>
    <property type="match status" value="2"/>
</dbReference>
<feature type="domain" description="C3H1-type" evidence="7">
    <location>
        <begin position="119"/>
        <end position="157"/>
    </location>
</feature>
<dbReference type="EMBL" id="VCGU01000459">
    <property type="protein sequence ID" value="TRY61999.1"/>
    <property type="molecule type" value="Genomic_DNA"/>
</dbReference>
<dbReference type="PANTHER" id="PTHR12681">
    <property type="entry name" value="ZINC FINGER-CONTAINING PROTEIN P48ZNF"/>
    <property type="match status" value="1"/>
</dbReference>
<dbReference type="InterPro" id="IPR000571">
    <property type="entry name" value="Znf_CCCH"/>
</dbReference>
<keyword evidence="3 5" id="KW-0863">Zinc-finger</keyword>
<feature type="zinc finger region" description="C3H1-type" evidence="5">
    <location>
        <begin position="47"/>
        <end position="74"/>
    </location>
</feature>
<dbReference type="SUPFAM" id="SSF90229">
    <property type="entry name" value="CCCH zinc finger"/>
    <property type="match status" value="1"/>
</dbReference>
<dbReference type="OMA" id="MERDYDE"/>
<name>A0A553N9C9_TIGCA</name>
<evidence type="ECO:0000256" key="1">
    <source>
        <dbReference type="ARBA" id="ARBA00010043"/>
    </source>
</evidence>
<protein>
    <recommendedName>
        <fullName evidence="7">C3H1-type domain-containing protein</fullName>
    </recommendedName>
</protein>
<dbReference type="InterPro" id="IPR032378">
    <property type="entry name" value="ZC3H15/TMA46_C"/>
</dbReference>
<feature type="domain" description="C3H1-type" evidence="7">
    <location>
        <begin position="47"/>
        <end position="74"/>
    </location>
</feature>
<evidence type="ECO:0000259" key="7">
    <source>
        <dbReference type="PROSITE" id="PS50103"/>
    </source>
</evidence>
<sequence length="368" mass="42121">MAKNRIDTNGIKIVAARTIFTTVHLKFHNFKSTSLNFEYLFIASGVDPKSIFCAFFKQGLCKKGNKCKFSHDPAVEGKVAKRNFYEDTEENDGEEGMEGWDQTTLNEVISKKHGSEKSNATTIICKFFIDAVENNKYGWFWQCPNGGKDCMYKHALPPDYVLKKDKKKLDEDHDEISLEELIEEKRAELSKRSDLTKVTLQTFVQWKKRKLKERSLAEKRDSKKKKDDYLAGGKTGLSGREMFMFDPKMVAEERDCEAATSHVTHLVAALTPHPPWGANTTDDEDDGEAFDLSKMERDYDEDRSVKIHEIKFDEYGIMDDGLDESTNDQLARLKDTSSGKVEMVPIDEDLFEDEDLDDLEDDLTNLDV</sequence>
<dbReference type="Pfam" id="PF16543">
    <property type="entry name" value="DFRP_C"/>
    <property type="match status" value="1"/>
</dbReference>
<keyword evidence="2 5" id="KW-0479">Metal-binding</keyword>
<feature type="compositionally biased region" description="Acidic residues" evidence="6">
    <location>
        <begin position="345"/>
        <end position="368"/>
    </location>
</feature>
<keyword evidence="4 5" id="KW-0862">Zinc</keyword>
<feature type="zinc finger region" description="C3H1-type" evidence="5">
    <location>
        <begin position="119"/>
        <end position="157"/>
    </location>
</feature>
<comment type="caution">
    <text evidence="8">The sequence shown here is derived from an EMBL/GenBank/DDBJ whole genome shotgun (WGS) entry which is preliminary data.</text>
</comment>
<evidence type="ECO:0000256" key="3">
    <source>
        <dbReference type="ARBA" id="ARBA00022771"/>
    </source>
</evidence>
<comment type="similarity">
    <text evidence="1">Belongs to the ZC3H15/TMA46 family.</text>
</comment>
<dbReference type="Gene3D" id="4.10.1000.10">
    <property type="entry name" value="Zinc finger, CCCH-type"/>
    <property type="match status" value="1"/>
</dbReference>
<accession>A0A553N9C9</accession>
<gene>
    <name evidence="8" type="ORF">TCAL_16289</name>
</gene>
<organism evidence="8 9">
    <name type="scientific">Tigriopus californicus</name>
    <name type="common">Marine copepod</name>
    <dbReference type="NCBI Taxonomy" id="6832"/>
    <lineage>
        <taxon>Eukaryota</taxon>
        <taxon>Metazoa</taxon>
        <taxon>Ecdysozoa</taxon>
        <taxon>Arthropoda</taxon>
        <taxon>Crustacea</taxon>
        <taxon>Multicrustacea</taxon>
        <taxon>Hexanauplia</taxon>
        <taxon>Copepoda</taxon>
        <taxon>Harpacticoida</taxon>
        <taxon>Harpacticidae</taxon>
        <taxon>Tigriopus</taxon>
    </lineage>
</organism>
<evidence type="ECO:0000256" key="2">
    <source>
        <dbReference type="ARBA" id="ARBA00022723"/>
    </source>
</evidence>